<dbReference type="PANTHER" id="PTHR48022">
    <property type="entry name" value="PLASTIDIC GLUCOSE TRANSPORTER 4"/>
    <property type="match status" value="1"/>
</dbReference>
<dbReference type="SUPFAM" id="SSF103473">
    <property type="entry name" value="MFS general substrate transporter"/>
    <property type="match status" value="1"/>
</dbReference>
<dbReference type="GeneID" id="27351270"/>
<dbReference type="Gene3D" id="1.20.1250.20">
    <property type="entry name" value="MFS general substrate transporter like domains"/>
    <property type="match status" value="1"/>
</dbReference>
<feature type="domain" description="Major facilitator superfamily (MFS) profile" evidence="9">
    <location>
        <begin position="16"/>
        <end position="450"/>
    </location>
</feature>
<dbReference type="FunFam" id="1.20.1250.20:FF:000134">
    <property type="entry name" value="MFS sugar transporter protein"/>
    <property type="match status" value="1"/>
</dbReference>
<dbReference type="Proteomes" id="UP000054466">
    <property type="component" value="Unassembled WGS sequence"/>
</dbReference>
<gene>
    <name evidence="10" type="ORF">PV07_12076</name>
</gene>
<keyword evidence="11" id="KW-1185">Reference proteome</keyword>
<accession>A0A0D2CK33</accession>
<dbReference type="PROSITE" id="PS00216">
    <property type="entry name" value="SUGAR_TRANSPORT_1"/>
    <property type="match status" value="1"/>
</dbReference>
<protein>
    <recommendedName>
        <fullName evidence="9">Major facilitator superfamily (MFS) profile domain-containing protein</fullName>
    </recommendedName>
</protein>
<dbReference type="RefSeq" id="XP_016244130.1">
    <property type="nucleotide sequence ID" value="XM_016399568.1"/>
</dbReference>
<dbReference type="PRINTS" id="PR00171">
    <property type="entry name" value="SUGRTRNSPORT"/>
</dbReference>
<dbReference type="PROSITE" id="PS50850">
    <property type="entry name" value="MFS"/>
    <property type="match status" value="1"/>
</dbReference>
<sequence length="524" mass="57862">MLGIERLRGRPLRLMVTVICGCSFSLFGYDQALYGGVASGDAFLEQFHHPSATMTGQTAALYDIGCLVGAVGAFLVASKLGHRNTLLLGSSIIIIGATIQTASVNLGMLIAGRIIGGVGNGLNTSVSPVYHAETSRPQSRGRALLGELFILDVGWLVAQFVTFGFSFTKGGIQWRFPTAFQMFYLVPIFICLPWLPDSPRWLASKGRLSEAQDVLCQLMDEQPDSPQLLAQFEEIKEVVRLERAAERTKLSDLWNGEGQNLYRLILGCSSQLMQQLGGINIIAYYVVIIFENLGLGSVIARILAACLGFGWLFANLASMLVIEKWGRRKLLIIGGIGQFLTFLVAGIALGTGGDAKWAGILVVTMVYLYFMVFAFAWQSIPFLYPAEISSLKYRARFFPLSICTNWSLNYVVVLITPIGLKNIGFWLYIIFAIFNFVNVVMVWFFYVETAGKTLEQVDMMFVGDHQMERKSMPPYLRLRKTRFQALPETSIGETQVVGNINDGEKASAHTSHVSYTGEMGGLHP</sequence>
<feature type="transmembrane region" description="Helical" evidence="8">
    <location>
        <begin position="110"/>
        <end position="132"/>
    </location>
</feature>
<dbReference type="VEuPathDB" id="FungiDB:PV07_12076"/>
<feature type="transmembrane region" description="Helical" evidence="8">
    <location>
        <begin position="330"/>
        <end position="351"/>
    </location>
</feature>
<reference evidence="10 11" key="1">
    <citation type="submission" date="2015-01" db="EMBL/GenBank/DDBJ databases">
        <title>The Genome Sequence of Cladophialophora immunda CBS83496.</title>
        <authorList>
            <consortium name="The Broad Institute Genomics Platform"/>
            <person name="Cuomo C."/>
            <person name="de Hoog S."/>
            <person name="Gorbushina A."/>
            <person name="Stielow B."/>
            <person name="Teixiera M."/>
            <person name="Abouelleil A."/>
            <person name="Chapman S.B."/>
            <person name="Priest M."/>
            <person name="Young S.K."/>
            <person name="Wortman J."/>
            <person name="Nusbaum C."/>
            <person name="Birren B."/>
        </authorList>
    </citation>
    <scope>NUCLEOTIDE SEQUENCE [LARGE SCALE GENOMIC DNA]</scope>
    <source>
        <strain evidence="10 11">CBS 83496</strain>
    </source>
</reference>
<keyword evidence="6 8" id="KW-0472">Membrane</keyword>
<feature type="transmembrane region" description="Helical" evidence="8">
    <location>
        <begin position="59"/>
        <end position="78"/>
    </location>
</feature>
<organism evidence="10 11">
    <name type="scientific">Cladophialophora immunda</name>
    <dbReference type="NCBI Taxonomy" id="569365"/>
    <lineage>
        <taxon>Eukaryota</taxon>
        <taxon>Fungi</taxon>
        <taxon>Dikarya</taxon>
        <taxon>Ascomycota</taxon>
        <taxon>Pezizomycotina</taxon>
        <taxon>Eurotiomycetes</taxon>
        <taxon>Chaetothyriomycetidae</taxon>
        <taxon>Chaetothyriales</taxon>
        <taxon>Herpotrichiellaceae</taxon>
        <taxon>Cladophialophora</taxon>
    </lineage>
</organism>
<dbReference type="EMBL" id="KN847046">
    <property type="protein sequence ID" value="KIW23914.1"/>
    <property type="molecule type" value="Genomic_DNA"/>
</dbReference>
<dbReference type="PROSITE" id="PS00217">
    <property type="entry name" value="SUGAR_TRANSPORT_2"/>
    <property type="match status" value="1"/>
</dbReference>
<name>A0A0D2CK33_9EURO</name>
<evidence type="ECO:0000259" key="9">
    <source>
        <dbReference type="PROSITE" id="PS50850"/>
    </source>
</evidence>
<evidence type="ECO:0000256" key="4">
    <source>
        <dbReference type="ARBA" id="ARBA00022692"/>
    </source>
</evidence>
<dbReference type="InterPro" id="IPR003663">
    <property type="entry name" value="Sugar/inositol_transpt"/>
</dbReference>
<evidence type="ECO:0000313" key="11">
    <source>
        <dbReference type="Proteomes" id="UP000054466"/>
    </source>
</evidence>
<dbReference type="GO" id="GO:0005351">
    <property type="term" value="F:carbohydrate:proton symporter activity"/>
    <property type="evidence" value="ECO:0007669"/>
    <property type="project" value="TreeGrafter"/>
</dbReference>
<proteinExistence type="inferred from homology"/>
<dbReference type="InterPro" id="IPR036259">
    <property type="entry name" value="MFS_trans_sf"/>
</dbReference>
<evidence type="ECO:0000256" key="7">
    <source>
        <dbReference type="RuleBase" id="RU003346"/>
    </source>
</evidence>
<feature type="transmembrane region" description="Helical" evidence="8">
    <location>
        <begin position="144"/>
        <end position="167"/>
    </location>
</feature>
<feature type="transmembrane region" description="Helical" evidence="8">
    <location>
        <begin position="302"/>
        <end position="323"/>
    </location>
</feature>
<feature type="transmembrane region" description="Helical" evidence="8">
    <location>
        <begin position="179"/>
        <end position="195"/>
    </location>
</feature>
<evidence type="ECO:0000256" key="2">
    <source>
        <dbReference type="ARBA" id="ARBA00010992"/>
    </source>
</evidence>
<evidence type="ECO:0000256" key="3">
    <source>
        <dbReference type="ARBA" id="ARBA00022448"/>
    </source>
</evidence>
<feature type="transmembrane region" description="Helical" evidence="8">
    <location>
        <begin position="12"/>
        <end position="29"/>
    </location>
</feature>
<feature type="transmembrane region" description="Helical" evidence="8">
    <location>
        <begin position="425"/>
        <end position="446"/>
    </location>
</feature>
<comment type="similarity">
    <text evidence="2 7">Belongs to the major facilitator superfamily. Sugar transporter (TC 2.A.1.1) family.</text>
</comment>
<keyword evidence="3 7" id="KW-0813">Transport</keyword>
<keyword evidence="5 8" id="KW-1133">Transmembrane helix</keyword>
<evidence type="ECO:0000256" key="6">
    <source>
        <dbReference type="ARBA" id="ARBA00023136"/>
    </source>
</evidence>
<dbReference type="InterPro" id="IPR005828">
    <property type="entry name" value="MFS_sugar_transport-like"/>
</dbReference>
<evidence type="ECO:0000256" key="8">
    <source>
        <dbReference type="SAM" id="Phobius"/>
    </source>
</evidence>
<feature type="transmembrane region" description="Helical" evidence="8">
    <location>
        <begin position="85"/>
        <end position="104"/>
    </location>
</feature>
<keyword evidence="4 8" id="KW-0812">Transmembrane</keyword>
<dbReference type="NCBIfam" id="TIGR00879">
    <property type="entry name" value="SP"/>
    <property type="match status" value="1"/>
</dbReference>
<dbReference type="Pfam" id="PF00083">
    <property type="entry name" value="Sugar_tr"/>
    <property type="match status" value="1"/>
</dbReference>
<evidence type="ECO:0000256" key="5">
    <source>
        <dbReference type="ARBA" id="ARBA00022989"/>
    </source>
</evidence>
<feature type="transmembrane region" description="Helical" evidence="8">
    <location>
        <begin position="357"/>
        <end position="377"/>
    </location>
</feature>
<evidence type="ECO:0000256" key="1">
    <source>
        <dbReference type="ARBA" id="ARBA00004141"/>
    </source>
</evidence>
<dbReference type="PANTHER" id="PTHR48022:SF26">
    <property type="entry name" value="MAJOR FACILITATOR SUPERFAMILY (MFS) PROFILE DOMAIN-CONTAINING PROTEIN-RELATED"/>
    <property type="match status" value="1"/>
</dbReference>
<dbReference type="HOGENOM" id="CLU_001265_30_3_1"/>
<dbReference type="AlphaFoldDB" id="A0A0D2CK33"/>
<dbReference type="InterPro" id="IPR005829">
    <property type="entry name" value="Sugar_transporter_CS"/>
</dbReference>
<feature type="transmembrane region" description="Helical" evidence="8">
    <location>
        <begin position="272"/>
        <end position="290"/>
    </location>
</feature>
<dbReference type="GO" id="GO:0016020">
    <property type="term" value="C:membrane"/>
    <property type="evidence" value="ECO:0007669"/>
    <property type="project" value="UniProtKB-SubCell"/>
</dbReference>
<evidence type="ECO:0000313" key="10">
    <source>
        <dbReference type="EMBL" id="KIW23914.1"/>
    </source>
</evidence>
<dbReference type="OrthoDB" id="4540492at2759"/>
<comment type="subcellular location">
    <subcellularLocation>
        <location evidence="1">Membrane</location>
        <topology evidence="1">Multi-pass membrane protein</topology>
    </subcellularLocation>
</comment>
<dbReference type="InterPro" id="IPR050360">
    <property type="entry name" value="MFS_Sugar_Transporters"/>
</dbReference>
<dbReference type="InterPro" id="IPR020846">
    <property type="entry name" value="MFS_dom"/>
</dbReference>
<feature type="transmembrane region" description="Helical" evidence="8">
    <location>
        <begin position="397"/>
        <end position="419"/>
    </location>
</feature>